<dbReference type="EMBL" id="VDCV01000006">
    <property type="protein sequence ID" value="KAB5552207.1"/>
    <property type="molecule type" value="Genomic_DNA"/>
</dbReference>
<keyword evidence="2" id="KW-1185">Reference proteome</keyword>
<proteinExistence type="predicted"/>
<dbReference type="Proteomes" id="UP000326939">
    <property type="component" value="Chromosome 6"/>
</dbReference>
<comment type="caution">
    <text evidence="1">The sequence shown here is derived from an EMBL/GenBank/DDBJ whole genome shotgun (WGS) entry which is preliminary data.</text>
</comment>
<evidence type="ECO:0000313" key="2">
    <source>
        <dbReference type="Proteomes" id="UP000326939"/>
    </source>
</evidence>
<dbReference type="AlphaFoldDB" id="A0A5N5MAX5"/>
<reference evidence="2" key="1">
    <citation type="journal article" date="2019" name="Gigascience">
        <title>De novo genome assembly of the endangered Acer yangbiense, a plant species with extremely small populations endemic to Yunnan Province, China.</title>
        <authorList>
            <person name="Yang J."/>
            <person name="Wariss H.M."/>
            <person name="Tao L."/>
            <person name="Zhang R."/>
            <person name="Yun Q."/>
            <person name="Hollingsworth P."/>
            <person name="Dao Z."/>
            <person name="Luo G."/>
            <person name="Guo H."/>
            <person name="Ma Y."/>
            <person name="Sun W."/>
        </authorList>
    </citation>
    <scope>NUCLEOTIDE SEQUENCE [LARGE SCALE GENOMIC DNA]</scope>
    <source>
        <strain evidence="2">cv. br00</strain>
    </source>
</reference>
<evidence type="ECO:0000313" key="1">
    <source>
        <dbReference type="EMBL" id="KAB5552207.1"/>
    </source>
</evidence>
<organism evidence="1 2">
    <name type="scientific">Salix brachista</name>
    <dbReference type="NCBI Taxonomy" id="2182728"/>
    <lineage>
        <taxon>Eukaryota</taxon>
        <taxon>Viridiplantae</taxon>
        <taxon>Streptophyta</taxon>
        <taxon>Embryophyta</taxon>
        <taxon>Tracheophyta</taxon>
        <taxon>Spermatophyta</taxon>
        <taxon>Magnoliopsida</taxon>
        <taxon>eudicotyledons</taxon>
        <taxon>Gunneridae</taxon>
        <taxon>Pentapetalae</taxon>
        <taxon>rosids</taxon>
        <taxon>fabids</taxon>
        <taxon>Malpighiales</taxon>
        <taxon>Salicaceae</taxon>
        <taxon>Saliceae</taxon>
        <taxon>Salix</taxon>
    </lineage>
</organism>
<accession>A0A5N5MAX5</accession>
<sequence>MESCNRPVVRQSMVPAHDTKTNDMPFIVKDFEALGALRSWETRDDVDLPEGAHVTVPEDDVAALDEMFISLRVVEVANDGPYSGDRGSDLLYHSRAALVGAHRVGVVQTRVRTMHASGLGPINILGHGVSLVARCLVGG</sequence>
<protein>
    <submittedName>
        <fullName evidence="1">Uncharacterized protein</fullName>
    </submittedName>
</protein>
<name>A0A5N5MAX5_9ROSI</name>
<gene>
    <name evidence="1" type="ORF">DKX38_009518</name>
</gene>